<feature type="transmembrane region" description="Helical" evidence="9">
    <location>
        <begin position="277"/>
        <end position="296"/>
    </location>
</feature>
<dbReference type="GO" id="GO:0051604">
    <property type="term" value="P:protein maturation"/>
    <property type="evidence" value="ECO:0007669"/>
    <property type="project" value="InterPro"/>
</dbReference>
<evidence type="ECO:0000256" key="6">
    <source>
        <dbReference type="ARBA" id="ARBA00023136"/>
    </source>
</evidence>
<feature type="transmembrane region" description="Helical" evidence="9">
    <location>
        <begin position="28"/>
        <end position="46"/>
    </location>
</feature>
<keyword evidence="6 9" id="KW-0472">Membrane</keyword>
<name>A0A2N9LY91_9BACT</name>
<evidence type="ECO:0000259" key="10">
    <source>
        <dbReference type="Pfam" id="PF06762"/>
    </source>
</evidence>
<evidence type="ECO:0000256" key="2">
    <source>
        <dbReference type="ARBA" id="ARBA00005512"/>
    </source>
</evidence>
<feature type="transmembrane region" description="Helical" evidence="9">
    <location>
        <begin position="227"/>
        <end position="247"/>
    </location>
</feature>
<feature type="domain" description="Lipase maturation factor 1/2 C-terminal" evidence="11">
    <location>
        <begin position="403"/>
        <end position="538"/>
    </location>
</feature>
<evidence type="ECO:0000313" key="13">
    <source>
        <dbReference type="Proteomes" id="UP000239735"/>
    </source>
</evidence>
<keyword evidence="4" id="KW-0256">Endoplasmic reticulum</keyword>
<dbReference type="AlphaFoldDB" id="A0A2N9LY91"/>
<protein>
    <recommendedName>
        <fullName evidence="8">Lipase maturation factor 2</fullName>
    </recommendedName>
</protein>
<evidence type="ECO:0000256" key="8">
    <source>
        <dbReference type="ARBA" id="ARBA00040643"/>
    </source>
</evidence>
<feature type="transmembrane region" description="Helical" evidence="9">
    <location>
        <begin position="115"/>
        <end position="134"/>
    </location>
</feature>
<dbReference type="Pfam" id="PF06762">
    <property type="entry name" value="LMF1"/>
    <property type="match status" value="1"/>
</dbReference>
<dbReference type="PANTHER" id="PTHR14463:SF5">
    <property type="entry name" value="LIPASE MATURATION FACTOR 2"/>
    <property type="match status" value="1"/>
</dbReference>
<keyword evidence="7" id="KW-0325">Glycoprotein</keyword>
<accession>A0A2N9LY91</accession>
<evidence type="ECO:0000256" key="4">
    <source>
        <dbReference type="ARBA" id="ARBA00022824"/>
    </source>
</evidence>
<dbReference type="PANTHER" id="PTHR14463">
    <property type="entry name" value="LIPASE MATURATION FACTOR"/>
    <property type="match status" value="1"/>
</dbReference>
<evidence type="ECO:0000313" key="12">
    <source>
        <dbReference type="EMBL" id="SPE28175.1"/>
    </source>
</evidence>
<dbReference type="Pfam" id="PF25179">
    <property type="entry name" value="LMF1_C"/>
    <property type="match status" value="1"/>
</dbReference>
<proteinExistence type="inferred from homology"/>
<evidence type="ECO:0000256" key="9">
    <source>
        <dbReference type="SAM" id="Phobius"/>
    </source>
</evidence>
<reference evidence="13" key="1">
    <citation type="submission" date="2018-02" db="EMBL/GenBank/DDBJ databases">
        <authorList>
            <person name="Hausmann B."/>
        </authorList>
    </citation>
    <scope>NUCLEOTIDE SEQUENCE [LARGE SCALE GENOMIC DNA]</scope>
    <source>
        <strain evidence="13">Peat soil MAG SbA5</strain>
    </source>
</reference>
<gene>
    <name evidence="12" type="ORF">SBA5_640012</name>
</gene>
<feature type="transmembrane region" description="Helical" evidence="9">
    <location>
        <begin position="83"/>
        <end position="109"/>
    </location>
</feature>
<dbReference type="InterPro" id="IPR057434">
    <property type="entry name" value="LMF1/2_N"/>
</dbReference>
<comment type="subcellular location">
    <subcellularLocation>
        <location evidence="1">Endoplasmic reticulum membrane</location>
        <topology evidence="1">Multi-pass membrane protein</topology>
    </subcellularLocation>
</comment>
<evidence type="ECO:0000259" key="11">
    <source>
        <dbReference type="Pfam" id="PF25179"/>
    </source>
</evidence>
<dbReference type="EMBL" id="OKRB01000124">
    <property type="protein sequence ID" value="SPE28175.1"/>
    <property type="molecule type" value="Genomic_DNA"/>
</dbReference>
<dbReference type="InterPro" id="IPR057433">
    <property type="entry name" value="LMF1/2_C"/>
</dbReference>
<keyword evidence="5 9" id="KW-1133">Transmembrane helix</keyword>
<dbReference type="Proteomes" id="UP000239735">
    <property type="component" value="Unassembled WGS sequence"/>
</dbReference>
<feature type="domain" description="Lipase maturation factor 1/2 N-terminal" evidence="10">
    <location>
        <begin position="136"/>
        <end position="295"/>
    </location>
</feature>
<sequence length="561" mass="64661">MNRLNPVNVVRWLFDSRRGPRGRLIPRWIFLRALAIIYFSAFYSLLFQIKGLIGPEGIQPAQQYLAAIAEQLGAPRYWYAPTLYWISSSSTMLMAITWIGLIASVVAFLNLWPRLSFFICFLCFLSFVGATQVFSSYQSDGMLLEAGFLALFFAPPGLLPGWGADHPPVRASWFLLQWEWFRIYFESGMVKLASGDPEWRHLTAMDEYYQNGPLPTWAGWYVQHLPHWFQVATAAGTLGMELGLVLMMFFPRRVRLVCFFIVTPWEIGVILTANYAFLNYLVLALGILLLDDKFLLRFVPARFRPHEPELAVQPEPEEERPLSIVAASESDETKMEGEPEESHSARPTWRRRLGFHWRALRLALTAVLLTWIAYDTAAEMMGIPLHEVPLPVKPIIALEPFRIANQYGLFAVMTRGRYEIEFQGSNDGTNWTAYPFRNKPQALNEAPGIYAPYQPRFDWNLWFASLGGWRENDIVPITEERLLVGDADVLSLFRGDPFPQVPPRYVRAVLWQYWFTSMEEKRSTGNWWRREDLGLYAPELTMTADGHFAVVEWPQELAPHE</sequence>
<dbReference type="InterPro" id="IPR009613">
    <property type="entry name" value="LMF"/>
</dbReference>
<keyword evidence="3 9" id="KW-0812">Transmembrane</keyword>
<organism evidence="12 13">
    <name type="scientific">Candidatus Sulfuritelmatomonas gaucii</name>
    <dbReference type="NCBI Taxonomy" id="2043161"/>
    <lineage>
        <taxon>Bacteria</taxon>
        <taxon>Pseudomonadati</taxon>
        <taxon>Acidobacteriota</taxon>
        <taxon>Terriglobia</taxon>
        <taxon>Terriglobales</taxon>
        <taxon>Acidobacteriaceae</taxon>
        <taxon>Candidatus Sulfuritelmatomonas</taxon>
    </lineage>
</organism>
<evidence type="ECO:0000256" key="5">
    <source>
        <dbReference type="ARBA" id="ARBA00022989"/>
    </source>
</evidence>
<evidence type="ECO:0000256" key="1">
    <source>
        <dbReference type="ARBA" id="ARBA00004477"/>
    </source>
</evidence>
<evidence type="ECO:0000256" key="7">
    <source>
        <dbReference type="ARBA" id="ARBA00023180"/>
    </source>
</evidence>
<evidence type="ECO:0000256" key="3">
    <source>
        <dbReference type="ARBA" id="ARBA00022692"/>
    </source>
</evidence>
<comment type="similarity">
    <text evidence="2">Belongs to the lipase maturation factor family.</text>
</comment>